<accession>A0A2C9D6Q9</accession>
<evidence type="ECO:0000259" key="10">
    <source>
        <dbReference type="PROSITE" id="PS50893"/>
    </source>
</evidence>
<evidence type="ECO:0000256" key="1">
    <source>
        <dbReference type="ARBA" id="ARBA00004651"/>
    </source>
</evidence>
<dbReference type="Pfam" id="PF00005">
    <property type="entry name" value="ABC_tran"/>
    <property type="match status" value="1"/>
</dbReference>
<keyword evidence="4 9" id="KW-0812">Transmembrane</keyword>
<dbReference type="SMART" id="SM00382">
    <property type="entry name" value="AAA"/>
    <property type="match status" value="1"/>
</dbReference>
<keyword evidence="5" id="KW-0547">Nucleotide-binding</keyword>
<keyword evidence="8 9" id="KW-0472">Membrane</keyword>
<feature type="domain" description="ABC transporter" evidence="10">
    <location>
        <begin position="401"/>
        <end position="638"/>
    </location>
</feature>
<dbReference type="PROSITE" id="PS00211">
    <property type="entry name" value="ABC_TRANSPORTER_1"/>
    <property type="match status" value="1"/>
</dbReference>
<dbReference type="GO" id="GO:0005886">
    <property type="term" value="C:plasma membrane"/>
    <property type="evidence" value="ECO:0007669"/>
    <property type="project" value="UniProtKB-SubCell"/>
</dbReference>
<dbReference type="EMBL" id="LT960614">
    <property type="protein sequence ID" value="SON55933.1"/>
    <property type="molecule type" value="Genomic_DNA"/>
</dbReference>
<dbReference type="PANTHER" id="PTHR11384">
    <property type="entry name" value="ATP-BINDING CASSETTE, SUB-FAMILY D MEMBER"/>
    <property type="match status" value="1"/>
</dbReference>
<comment type="subcellular location">
    <subcellularLocation>
        <location evidence="1">Cell membrane</location>
        <topology evidence="1">Multi-pass membrane protein</topology>
    </subcellularLocation>
</comment>
<evidence type="ECO:0000313" key="12">
    <source>
        <dbReference type="Proteomes" id="UP000223606"/>
    </source>
</evidence>
<dbReference type="InterPro" id="IPR003439">
    <property type="entry name" value="ABC_transporter-like_ATP-bd"/>
</dbReference>
<comment type="similarity">
    <text evidence="2">Belongs to the ABC transporter superfamily.</text>
</comment>
<dbReference type="OrthoDB" id="9810134at2"/>
<dbReference type="InterPro" id="IPR003593">
    <property type="entry name" value="AAA+_ATPase"/>
</dbReference>
<dbReference type="SUPFAM" id="SSF52540">
    <property type="entry name" value="P-loop containing nucleoside triphosphate hydrolases"/>
    <property type="match status" value="1"/>
</dbReference>
<dbReference type="InterPro" id="IPR027417">
    <property type="entry name" value="P-loop_NTPase"/>
</dbReference>
<dbReference type="InterPro" id="IPR050835">
    <property type="entry name" value="ABC_transporter_sub-D"/>
</dbReference>
<feature type="transmembrane region" description="Helical" evidence="9">
    <location>
        <begin position="206"/>
        <end position="228"/>
    </location>
</feature>
<gene>
    <name evidence="11" type="primary">yddA</name>
    <name evidence="11" type="ORF">HDIA_2392</name>
</gene>
<name>A0A2C9D6Q9_9HYPH</name>
<dbReference type="Pfam" id="PF06472">
    <property type="entry name" value="ABC_membrane_2"/>
    <property type="match status" value="1"/>
</dbReference>
<dbReference type="PROSITE" id="PS50893">
    <property type="entry name" value="ABC_TRANSPORTER_2"/>
    <property type="match status" value="1"/>
</dbReference>
<organism evidence="11 12">
    <name type="scientific">Hartmannibacter diazotrophicus</name>
    <dbReference type="NCBI Taxonomy" id="1482074"/>
    <lineage>
        <taxon>Bacteria</taxon>
        <taxon>Pseudomonadati</taxon>
        <taxon>Pseudomonadota</taxon>
        <taxon>Alphaproteobacteria</taxon>
        <taxon>Hyphomicrobiales</taxon>
        <taxon>Pleomorphomonadaceae</taxon>
        <taxon>Hartmannibacter</taxon>
    </lineage>
</organism>
<dbReference type="Proteomes" id="UP000223606">
    <property type="component" value="Chromosome 1"/>
</dbReference>
<keyword evidence="12" id="KW-1185">Reference proteome</keyword>
<dbReference type="AlphaFoldDB" id="A0A2C9D6Q9"/>
<keyword evidence="3" id="KW-0813">Transport</keyword>
<dbReference type="KEGG" id="hdi:HDIA_2392"/>
<dbReference type="InterPro" id="IPR017871">
    <property type="entry name" value="ABC_transporter-like_CS"/>
</dbReference>
<evidence type="ECO:0000256" key="4">
    <source>
        <dbReference type="ARBA" id="ARBA00022692"/>
    </source>
</evidence>
<feature type="transmembrane region" description="Helical" evidence="9">
    <location>
        <begin position="83"/>
        <end position="108"/>
    </location>
</feature>
<dbReference type="InterPro" id="IPR011527">
    <property type="entry name" value="ABC1_TM_dom"/>
</dbReference>
<dbReference type="GO" id="GO:0140359">
    <property type="term" value="F:ABC-type transporter activity"/>
    <property type="evidence" value="ECO:0007669"/>
    <property type="project" value="InterPro"/>
</dbReference>
<feature type="transmembrane region" description="Helical" evidence="9">
    <location>
        <begin position="167"/>
        <end position="186"/>
    </location>
</feature>
<dbReference type="Gene3D" id="1.20.1560.10">
    <property type="entry name" value="ABC transporter type 1, transmembrane domain"/>
    <property type="match status" value="1"/>
</dbReference>
<dbReference type="PANTHER" id="PTHR11384:SF59">
    <property type="entry name" value="LYSOSOMAL COBALAMIN TRANSPORTER ABCD4"/>
    <property type="match status" value="1"/>
</dbReference>
<evidence type="ECO:0000256" key="3">
    <source>
        <dbReference type="ARBA" id="ARBA00022448"/>
    </source>
</evidence>
<proteinExistence type="inferred from homology"/>
<keyword evidence="7 9" id="KW-1133">Transmembrane helix</keyword>
<dbReference type="GO" id="GO:0016887">
    <property type="term" value="F:ATP hydrolysis activity"/>
    <property type="evidence" value="ECO:0007669"/>
    <property type="project" value="InterPro"/>
</dbReference>
<protein>
    <submittedName>
        <fullName evidence="11">Inner membrane ABC transporter ATP-binding protein</fullName>
    </submittedName>
</protein>
<evidence type="ECO:0000256" key="6">
    <source>
        <dbReference type="ARBA" id="ARBA00022840"/>
    </source>
</evidence>
<dbReference type="InterPro" id="IPR036640">
    <property type="entry name" value="ABC1_TM_sf"/>
</dbReference>
<evidence type="ECO:0000256" key="7">
    <source>
        <dbReference type="ARBA" id="ARBA00022989"/>
    </source>
</evidence>
<evidence type="ECO:0000313" key="11">
    <source>
        <dbReference type="EMBL" id="SON55933.1"/>
    </source>
</evidence>
<dbReference type="Gene3D" id="3.40.50.300">
    <property type="entry name" value="P-loop containing nucleotide triphosphate hydrolases"/>
    <property type="match status" value="1"/>
</dbReference>
<sequence>MGPEFDGVGALTEVAGMRTMRGLMLAWWKSPRWTEAWTLTTAAALLTAATSKCGVWVAEAAGEFINAIVNFHSIDVVAAKERLLWSAAVLVGLAALKTCGFIGIRHFVLTTMHRKWRRWLDEEFNKALLGDRRAYFHLMGLGGDDASTAAPDNIDQRIQDAIKDMTGGALGLAVGLLGVVTSVYFVGEKLMESSTSVDGLEFLGNWGSVALVFAVVAAYVPLNTFIALRIGKVLERLNVLMQNFEGNYRSELSALTRTSFQVASSHGEAVQSKIHRDLYKTIDRTWHRKNRVDSAFLAFQGFYGYLTDKVVAYLPLLPSFMAGTSDFKSYVTGAELTSDLIRNCSWLIDVMPQIANLKANAKRVTELAVAIEGVQDNQEFYQASGVRDFRYGRAKGGRLAVRRLELMHRGHEAEPFLSASALQFRPGQWIFVKGPSGCGKSSMIKALSGLWSHGRGQILFPDDASTLYACQEIRLPQTTLKQLATLPADDSKFSDAEVEEILQEVGLGDFVPALGQTYHHGRRWEDVLSGGQKQRLVLARILLHRPDVLFLDEATAALDPEARTHFLSLVKTCCPQAIVISVMHEASPPVDANGKPFYDLILEIQDGVAHVKPIVMPEPAPPPLAEPLDPAPVIAVAAVPRVRRLKAS</sequence>
<evidence type="ECO:0000256" key="2">
    <source>
        <dbReference type="ARBA" id="ARBA00005417"/>
    </source>
</evidence>
<dbReference type="GO" id="GO:0005524">
    <property type="term" value="F:ATP binding"/>
    <property type="evidence" value="ECO:0007669"/>
    <property type="project" value="UniProtKB-KW"/>
</dbReference>
<reference evidence="12" key="1">
    <citation type="submission" date="2017-09" db="EMBL/GenBank/DDBJ databases">
        <title>Genome sequence of Nannocystis excedens DSM 71.</title>
        <authorList>
            <person name="Blom J."/>
        </authorList>
    </citation>
    <scope>NUCLEOTIDE SEQUENCE [LARGE SCALE GENOMIC DNA]</scope>
    <source>
        <strain evidence="12">type strain: E19</strain>
    </source>
</reference>
<dbReference type="SUPFAM" id="SSF90123">
    <property type="entry name" value="ABC transporter transmembrane region"/>
    <property type="match status" value="1"/>
</dbReference>
<evidence type="ECO:0000256" key="8">
    <source>
        <dbReference type="ARBA" id="ARBA00023136"/>
    </source>
</evidence>
<evidence type="ECO:0000256" key="5">
    <source>
        <dbReference type="ARBA" id="ARBA00022741"/>
    </source>
</evidence>
<evidence type="ECO:0000256" key="9">
    <source>
        <dbReference type="SAM" id="Phobius"/>
    </source>
</evidence>
<keyword evidence="6 11" id="KW-0067">ATP-binding</keyword>